<dbReference type="HAMAP" id="MF_02065">
    <property type="entry name" value="MltG"/>
    <property type="match status" value="1"/>
</dbReference>
<name>A0A316E4A8_9FLAO</name>
<dbReference type="GO" id="GO:0009252">
    <property type="term" value="P:peptidoglycan biosynthetic process"/>
    <property type="evidence" value="ECO:0007669"/>
    <property type="project" value="UniProtKB-UniRule"/>
</dbReference>
<dbReference type="EMBL" id="JACWLN010000004">
    <property type="protein sequence ID" value="MBD1261215.1"/>
    <property type="molecule type" value="Genomic_DNA"/>
</dbReference>
<organism evidence="9 10">
    <name type="scientific">Maribacter polysiphoniae</name>
    <dbReference type="NCBI Taxonomy" id="429344"/>
    <lineage>
        <taxon>Bacteria</taxon>
        <taxon>Pseudomonadati</taxon>
        <taxon>Bacteroidota</taxon>
        <taxon>Flavobacteriia</taxon>
        <taxon>Flavobacteriales</taxon>
        <taxon>Flavobacteriaceae</taxon>
        <taxon>Maribacter</taxon>
    </lineage>
</organism>
<dbReference type="PANTHER" id="PTHR30518:SF2">
    <property type="entry name" value="ENDOLYTIC MUREIN TRANSGLYCOSYLASE"/>
    <property type="match status" value="1"/>
</dbReference>
<evidence type="ECO:0000313" key="8">
    <source>
        <dbReference type="EMBL" id="MBD1261215.1"/>
    </source>
</evidence>
<sequence>MYIRKILLLLVVLGLIIGGVFAYKVYDAVFSSNTKFNNEEAFLYVPTGATINDVSQLLDPLLKDTNTFVQVAERKGYASNVKGGKYAITKGMSNNDIINSLRSNNIPVKVSFNNQETLASLAGRIASQIEPDSLSLLKVLNDPDFYKGNGFNEATKIAMFIPNSYEFFWNTSAEKFRARMLKEYNRFWNEERRAKAKALRLSPTEVVSLASIVHKETAKVEERPRVAGVYLNRIRKNIKLQADPTVIYALKKHTGNFDTVIKRVLYKDLELDSPYNTYKYAGIPPGPITMPDISAIDAVLNPEKHDYYYFVANVENFGYHKFAKTLAQHNRNKAQYVRWINSQNINR</sequence>
<comment type="caution">
    <text evidence="9">The sequence shown here is derived from an EMBL/GenBank/DDBJ whole genome shotgun (WGS) entry which is preliminary data.</text>
</comment>
<dbReference type="Gene3D" id="3.30.1490.480">
    <property type="entry name" value="Endolytic murein transglycosylase"/>
    <property type="match status" value="1"/>
</dbReference>
<keyword evidence="5 7" id="KW-0456">Lyase</keyword>
<dbReference type="OrthoDB" id="9814591at2"/>
<keyword evidence="1 7" id="KW-1003">Cell membrane</keyword>
<reference evidence="8 11" key="2">
    <citation type="submission" date="2020-07" db="EMBL/GenBank/DDBJ databases">
        <title>The draft genome sequence of Maribacter polysiphoniae KCTC 22021.</title>
        <authorList>
            <person name="Mu L."/>
        </authorList>
    </citation>
    <scope>NUCLEOTIDE SEQUENCE [LARGE SCALE GENOMIC DNA]</scope>
    <source>
        <strain evidence="8 11">KCTC 22021</strain>
    </source>
</reference>
<dbReference type="Pfam" id="PF02618">
    <property type="entry name" value="YceG"/>
    <property type="match status" value="1"/>
</dbReference>
<protein>
    <recommendedName>
        <fullName evidence="7">Endolytic murein transglycosylase</fullName>
        <ecNumber evidence="7">4.2.2.29</ecNumber>
    </recommendedName>
    <alternativeName>
        <fullName evidence="7">Peptidoglycan lytic transglycosylase</fullName>
    </alternativeName>
    <alternativeName>
        <fullName evidence="7">Peptidoglycan polymerization terminase</fullName>
    </alternativeName>
</protein>
<evidence type="ECO:0000256" key="3">
    <source>
        <dbReference type="ARBA" id="ARBA00022989"/>
    </source>
</evidence>
<evidence type="ECO:0000313" key="11">
    <source>
        <dbReference type="Proteomes" id="UP000651837"/>
    </source>
</evidence>
<evidence type="ECO:0000256" key="6">
    <source>
        <dbReference type="ARBA" id="ARBA00023316"/>
    </source>
</evidence>
<dbReference type="AlphaFoldDB" id="A0A316E4A8"/>
<dbReference type="Gene3D" id="3.30.160.60">
    <property type="entry name" value="Classic Zinc Finger"/>
    <property type="match status" value="1"/>
</dbReference>
<dbReference type="GO" id="GO:0008932">
    <property type="term" value="F:lytic endotransglycosylase activity"/>
    <property type="evidence" value="ECO:0007669"/>
    <property type="project" value="UniProtKB-UniRule"/>
</dbReference>
<reference evidence="9 10" key="1">
    <citation type="submission" date="2018-05" db="EMBL/GenBank/DDBJ databases">
        <title>Genomic Encyclopedia of Archaeal and Bacterial Type Strains, Phase II (KMG-II): from individual species to whole genera.</title>
        <authorList>
            <person name="Goeker M."/>
        </authorList>
    </citation>
    <scope>NUCLEOTIDE SEQUENCE [LARGE SCALE GENOMIC DNA]</scope>
    <source>
        <strain evidence="9 10">DSM 23514</strain>
    </source>
</reference>
<dbReference type="EMBL" id="QGGQ01000004">
    <property type="protein sequence ID" value="PWK23543.1"/>
    <property type="molecule type" value="Genomic_DNA"/>
</dbReference>
<dbReference type="EC" id="4.2.2.29" evidence="7"/>
<dbReference type="InterPro" id="IPR003770">
    <property type="entry name" value="MLTG-like"/>
</dbReference>
<comment type="catalytic activity">
    <reaction evidence="7">
        <text>a peptidoglycan chain = a peptidoglycan chain with N-acetyl-1,6-anhydromuramyl-[peptide] at the reducing end + a peptidoglycan chain with N-acetylglucosamine at the non-reducing end.</text>
        <dbReference type="EC" id="4.2.2.29"/>
    </reaction>
</comment>
<keyword evidence="6 7" id="KW-0961">Cell wall biogenesis/degradation</keyword>
<keyword evidence="11" id="KW-1185">Reference proteome</keyword>
<comment type="similarity">
    <text evidence="7">Belongs to the transglycosylase MltG family.</text>
</comment>
<feature type="site" description="Important for catalytic activity" evidence="7">
    <location>
        <position position="216"/>
    </location>
</feature>
<dbReference type="RefSeq" id="WP_109650267.1">
    <property type="nucleotide sequence ID" value="NZ_JACWLN010000004.1"/>
</dbReference>
<keyword evidence="3 7" id="KW-1133">Transmembrane helix</keyword>
<evidence type="ECO:0000313" key="10">
    <source>
        <dbReference type="Proteomes" id="UP000245667"/>
    </source>
</evidence>
<evidence type="ECO:0000256" key="5">
    <source>
        <dbReference type="ARBA" id="ARBA00023239"/>
    </source>
</evidence>
<dbReference type="GO" id="GO:0071555">
    <property type="term" value="P:cell wall organization"/>
    <property type="evidence" value="ECO:0007669"/>
    <property type="project" value="UniProtKB-KW"/>
</dbReference>
<dbReference type="Proteomes" id="UP000651837">
    <property type="component" value="Unassembled WGS sequence"/>
</dbReference>
<evidence type="ECO:0000313" key="9">
    <source>
        <dbReference type="EMBL" id="PWK23543.1"/>
    </source>
</evidence>
<dbReference type="CDD" id="cd08010">
    <property type="entry name" value="MltG_like"/>
    <property type="match status" value="1"/>
</dbReference>
<evidence type="ECO:0000256" key="7">
    <source>
        <dbReference type="HAMAP-Rule" id="MF_02065"/>
    </source>
</evidence>
<proteinExistence type="inferred from homology"/>
<keyword evidence="4 7" id="KW-0472">Membrane</keyword>
<evidence type="ECO:0000256" key="2">
    <source>
        <dbReference type="ARBA" id="ARBA00022692"/>
    </source>
</evidence>
<dbReference type="NCBIfam" id="TIGR00247">
    <property type="entry name" value="endolytic transglycosylase MltG"/>
    <property type="match status" value="1"/>
</dbReference>
<comment type="function">
    <text evidence="7">Functions as a peptidoglycan terminase that cleaves nascent peptidoglycan strands endolytically to terminate their elongation.</text>
</comment>
<dbReference type="Proteomes" id="UP000245667">
    <property type="component" value="Unassembled WGS sequence"/>
</dbReference>
<keyword evidence="2 7" id="KW-0812">Transmembrane</keyword>
<evidence type="ECO:0000256" key="4">
    <source>
        <dbReference type="ARBA" id="ARBA00023136"/>
    </source>
</evidence>
<dbReference type="PANTHER" id="PTHR30518">
    <property type="entry name" value="ENDOLYTIC MUREIN TRANSGLYCOSYLASE"/>
    <property type="match status" value="1"/>
</dbReference>
<accession>A0A316E4A8</accession>
<gene>
    <name evidence="7 8" type="primary">mltG</name>
    <name evidence="8" type="ORF">HZY62_11485</name>
    <name evidence="9" type="ORF">LX92_02109</name>
</gene>
<dbReference type="GO" id="GO:0005886">
    <property type="term" value="C:plasma membrane"/>
    <property type="evidence" value="ECO:0007669"/>
    <property type="project" value="UniProtKB-UniRule"/>
</dbReference>
<evidence type="ECO:0000256" key="1">
    <source>
        <dbReference type="ARBA" id="ARBA00022475"/>
    </source>
</evidence>